<evidence type="ECO:0000313" key="4">
    <source>
        <dbReference type="Proteomes" id="UP000033054"/>
    </source>
</evidence>
<keyword evidence="2" id="KW-0732">Signal</keyword>
<gene>
    <name evidence="3" type="ORF">SD10_16330</name>
</gene>
<accession>A0A0E3V8E4</accession>
<dbReference type="AlphaFoldDB" id="A0A0E3V8E4"/>
<dbReference type="HOGENOM" id="CLU_2013820_0_0_10"/>
<organism evidence="3 4">
    <name type="scientific">Spirosoma radiotolerans</name>
    <dbReference type="NCBI Taxonomy" id="1379870"/>
    <lineage>
        <taxon>Bacteria</taxon>
        <taxon>Pseudomonadati</taxon>
        <taxon>Bacteroidota</taxon>
        <taxon>Cytophagia</taxon>
        <taxon>Cytophagales</taxon>
        <taxon>Cytophagaceae</taxon>
        <taxon>Spirosoma</taxon>
    </lineage>
</organism>
<sequence>MKTKLMSAFALAFMFSVGAYAQDTTALSKKAIRQQERAERKARVKEDLKNAGQSVGNAASETGQTIKEKAKVADEAVSKGAKKVGSTVNKGLDKAENAIVTEGDKLKAKRDSARAEKARRDTL</sequence>
<reference evidence="3 4" key="1">
    <citation type="journal article" date="2014" name="Curr. Microbiol.">
        <title>Spirosoma radiotolerans sp. nov., a gamma-radiation-resistant bacterium isolated from gamma ray-irradiated soil.</title>
        <authorList>
            <person name="Lee J.J."/>
            <person name="Srinivasan S."/>
            <person name="Lim S."/>
            <person name="Joe M."/>
            <person name="Im S."/>
            <person name="Bae S.I."/>
            <person name="Park K.R."/>
            <person name="Han J.H."/>
            <person name="Park S.H."/>
            <person name="Joo B.M."/>
            <person name="Park S.J."/>
            <person name="Kim M.K."/>
        </authorList>
    </citation>
    <scope>NUCLEOTIDE SEQUENCE [LARGE SCALE GENOMIC DNA]</scope>
    <source>
        <strain evidence="3 4">DG5A</strain>
    </source>
</reference>
<evidence type="ECO:0008006" key="5">
    <source>
        <dbReference type="Google" id="ProtNLM"/>
    </source>
</evidence>
<feature type="compositionally biased region" description="Polar residues" evidence="1">
    <location>
        <begin position="51"/>
        <end position="65"/>
    </location>
</feature>
<proteinExistence type="predicted"/>
<evidence type="ECO:0000313" key="3">
    <source>
        <dbReference type="EMBL" id="AKD56231.1"/>
    </source>
</evidence>
<name>A0A0E3V8E4_9BACT</name>
<evidence type="ECO:0000256" key="2">
    <source>
        <dbReference type="SAM" id="SignalP"/>
    </source>
</evidence>
<feature type="chain" id="PRO_5002413879" description="Late embryogenesis abundant protein" evidence="2">
    <location>
        <begin position="22"/>
        <end position="123"/>
    </location>
</feature>
<feature type="region of interest" description="Disordered" evidence="1">
    <location>
        <begin position="100"/>
        <end position="123"/>
    </location>
</feature>
<keyword evidence="4" id="KW-1185">Reference proteome</keyword>
<feature type="compositionally biased region" description="Basic and acidic residues" evidence="1">
    <location>
        <begin position="38"/>
        <end position="49"/>
    </location>
</feature>
<dbReference type="EMBL" id="CP010429">
    <property type="protein sequence ID" value="AKD56231.1"/>
    <property type="molecule type" value="Genomic_DNA"/>
</dbReference>
<feature type="region of interest" description="Disordered" evidence="1">
    <location>
        <begin position="38"/>
        <end position="66"/>
    </location>
</feature>
<dbReference type="OrthoDB" id="961824at2"/>
<feature type="signal peptide" evidence="2">
    <location>
        <begin position="1"/>
        <end position="21"/>
    </location>
</feature>
<dbReference type="PATRIC" id="fig|1379870.5.peg.3546"/>
<dbReference type="Proteomes" id="UP000033054">
    <property type="component" value="Chromosome"/>
</dbReference>
<dbReference type="KEGG" id="srd:SD10_16330"/>
<evidence type="ECO:0000256" key="1">
    <source>
        <dbReference type="SAM" id="MobiDB-lite"/>
    </source>
</evidence>
<protein>
    <recommendedName>
        <fullName evidence="5">Late embryogenesis abundant protein</fullName>
    </recommendedName>
</protein>
<dbReference type="RefSeq" id="WP_046575122.1">
    <property type="nucleotide sequence ID" value="NZ_CP010429.1"/>
</dbReference>